<proteinExistence type="predicted"/>
<keyword evidence="1" id="KW-0472">Membrane</keyword>
<evidence type="ECO:0000313" key="2">
    <source>
        <dbReference type="EMBL" id="RZS69966.1"/>
    </source>
</evidence>
<feature type="transmembrane region" description="Helical" evidence="1">
    <location>
        <begin position="190"/>
        <end position="217"/>
    </location>
</feature>
<comment type="caution">
    <text evidence="2">The sequence shown here is derived from an EMBL/GenBank/DDBJ whole genome shotgun (WGS) entry which is preliminary data.</text>
</comment>
<feature type="transmembrane region" description="Helical" evidence="1">
    <location>
        <begin position="223"/>
        <end position="247"/>
    </location>
</feature>
<keyword evidence="1" id="KW-0812">Transmembrane</keyword>
<evidence type="ECO:0000256" key="1">
    <source>
        <dbReference type="SAM" id="Phobius"/>
    </source>
</evidence>
<feature type="transmembrane region" description="Helical" evidence="1">
    <location>
        <begin position="94"/>
        <end position="116"/>
    </location>
</feature>
<name>A0A4Q7MQ79_9BURK</name>
<protein>
    <recommendedName>
        <fullName evidence="4">Transmembrane protein</fullName>
    </recommendedName>
</protein>
<dbReference type="EMBL" id="SGWZ01000002">
    <property type="protein sequence ID" value="RZS69966.1"/>
    <property type="molecule type" value="Genomic_DNA"/>
</dbReference>
<keyword evidence="1" id="KW-1133">Transmembrane helix</keyword>
<feature type="transmembrane region" description="Helical" evidence="1">
    <location>
        <begin position="53"/>
        <end position="73"/>
    </location>
</feature>
<feature type="transmembrane region" description="Helical" evidence="1">
    <location>
        <begin position="29"/>
        <end position="47"/>
    </location>
</feature>
<evidence type="ECO:0000313" key="3">
    <source>
        <dbReference type="Proteomes" id="UP000292039"/>
    </source>
</evidence>
<gene>
    <name evidence="2" type="ORF">EV679_1352</name>
</gene>
<dbReference type="NCBIfam" id="NF041043">
    <property type="entry name" value="BPSS1780_fam"/>
    <property type="match status" value="1"/>
</dbReference>
<dbReference type="RefSeq" id="WP_242611442.1">
    <property type="nucleotide sequence ID" value="NZ_CBCSEB010000012.1"/>
</dbReference>
<organism evidence="2 3">
    <name type="scientific">Kerstersia gyiorum</name>
    <dbReference type="NCBI Taxonomy" id="206506"/>
    <lineage>
        <taxon>Bacteria</taxon>
        <taxon>Pseudomonadati</taxon>
        <taxon>Pseudomonadota</taxon>
        <taxon>Betaproteobacteria</taxon>
        <taxon>Burkholderiales</taxon>
        <taxon>Alcaligenaceae</taxon>
        <taxon>Kerstersia</taxon>
    </lineage>
</organism>
<sequence>MQASTLPASAGWYWISQGYRLFRRQPLPLFTWMMFITMLGMLAMNLAPIGPLLAQFFVPFITVMTLSGCRALASGQPAHPAAWVQPLREPGVPARLLVVGGLQFGLILLAAMLAFMPFSDTLTMELERAMQEENIAPFLDAMRMPAIIFGVLYAGVSALFWFTPLLVAWHQLPVTRAIFFSLVACWRNKWAFLLYAATWGIMLYAVHFIANMLAFAMPGLSSVVAALAMAVNLFAAAVWSCSAYVNYATVFGAASRAQANRTDGPDA</sequence>
<evidence type="ECO:0008006" key="4">
    <source>
        <dbReference type="Google" id="ProtNLM"/>
    </source>
</evidence>
<dbReference type="AlphaFoldDB" id="A0A4Q7MQ79"/>
<reference evidence="2 3" key="1">
    <citation type="submission" date="2019-02" db="EMBL/GenBank/DDBJ databases">
        <title>Genomic Encyclopedia of Type Strains, Phase IV (KMG-IV): sequencing the most valuable type-strain genomes for metagenomic binning, comparative biology and taxonomic classification.</title>
        <authorList>
            <person name="Goeker M."/>
        </authorList>
    </citation>
    <scope>NUCLEOTIDE SEQUENCE [LARGE SCALE GENOMIC DNA]</scope>
    <source>
        <strain evidence="2 3">DSM 16618</strain>
    </source>
</reference>
<feature type="transmembrane region" description="Helical" evidence="1">
    <location>
        <begin position="146"/>
        <end position="169"/>
    </location>
</feature>
<accession>A0A4Q7MQ79</accession>
<dbReference type="Proteomes" id="UP000292039">
    <property type="component" value="Unassembled WGS sequence"/>
</dbReference>
<dbReference type="InterPro" id="IPR047798">
    <property type="entry name" value="BPSS1780-like"/>
</dbReference>